<comment type="caution">
    <text evidence="1">The sequence shown here is derived from an EMBL/GenBank/DDBJ whole genome shotgun (WGS) entry which is preliminary data.</text>
</comment>
<dbReference type="EMBL" id="JAVFKP010000018">
    <property type="protein sequence ID" value="MDQ4629836.1"/>
    <property type="molecule type" value="Genomic_DNA"/>
</dbReference>
<protein>
    <submittedName>
        <fullName evidence="1">Uncharacterized protein</fullName>
    </submittedName>
</protein>
<name>A0ABU0Y1X7_9BURK</name>
<keyword evidence="2" id="KW-1185">Reference proteome</keyword>
<dbReference type="Proteomes" id="UP001237592">
    <property type="component" value="Unassembled WGS sequence"/>
</dbReference>
<proteinExistence type="predicted"/>
<organism evidence="1 2">
    <name type="scientific">Janthinobacterium lividum</name>
    <dbReference type="NCBI Taxonomy" id="29581"/>
    <lineage>
        <taxon>Bacteria</taxon>
        <taxon>Pseudomonadati</taxon>
        <taxon>Pseudomonadota</taxon>
        <taxon>Betaproteobacteria</taxon>
        <taxon>Burkholderiales</taxon>
        <taxon>Oxalobacteraceae</taxon>
        <taxon>Janthinobacterium</taxon>
    </lineage>
</organism>
<evidence type="ECO:0000313" key="1">
    <source>
        <dbReference type="EMBL" id="MDQ4629836.1"/>
    </source>
</evidence>
<accession>A0ABU0Y1X7</accession>
<sequence>MNTPTLQLDTAHGQRMQGDPLPVVLIFKNIAADSNINFTFTTAGTEWSLGARSGDSMGFTVVADQSGGQRQSCIRSVEFSGGLLAIRTASGGAALNAFTMTLFLRVAPGVDYLQGYCTLNNEASVMAFFGSQRAMEWRNGRISAVLRDPDANSRSVIVSVQNAYPGDRIALELSTKKGLGLATWCLGPGGEESGGIRLAGAQPSVPLKFFAYGTRVLEFETSQSADAGATLDFFMQAYLSWQPHDLPYIYLKATCDPNVSLFAHIGNRQPQLVSQTFTVFTL</sequence>
<reference evidence="1 2" key="1">
    <citation type="submission" date="2023-08" db="EMBL/GenBank/DDBJ databases">
        <title>Draft genome sequence of Janthinobacterium lividum.</title>
        <authorList>
            <person name="Chun B.H."/>
            <person name="Lee Y."/>
        </authorList>
    </citation>
    <scope>NUCLEOTIDE SEQUENCE [LARGE SCALE GENOMIC DNA]</scope>
    <source>
        <strain evidence="1 2">AMJK</strain>
    </source>
</reference>
<dbReference type="RefSeq" id="WP_152615101.1">
    <property type="nucleotide sequence ID" value="NZ_JAVFKP010000018.1"/>
</dbReference>
<gene>
    <name evidence="1" type="ORF">RB624_28480</name>
</gene>
<evidence type="ECO:0000313" key="2">
    <source>
        <dbReference type="Proteomes" id="UP001237592"/>
    </source>
</evidence>